<evidence type="ECO:0000259" key="8">
    <source>
        <dbReference type="Pfam" id="PF18376"/>
    </source>
</evidence>
<reference evidence="10 11" key="1">
    <citation type="journal article" date="2007" name="Nat. Biotechnol.">
        <title>Genome sequence and identification of candidate vaccine antigens from the animal pathogen Dichelobacter nodosus.</title>
        <authorList>
            <person name="Myers G.S."/>
            <person name="Parker D."/>
            <person name="Al-Hasani K."/>
            <person name="Kennan R.M."/>
            <person name="Seemann T."/>
            <person name="Ren Q."/>
            <person name="Badger J.H."/>
            <person name="Selengut J.D."/>
            <person name="Deboy R.T."/>
            <person name="Tettelin H."/>
            <person name="Boyce J.D."/>
            <person name="McCarl V.P."/>
            <person name="Han X."/>
            <person name="Nelson W.C."/>
            <person name="Madupu R."/>
            <person name="Mohamoud Y."/>
            <person name="Holley T."/>
            <person name="Fedorova N."/>
            <person name="Khouri H."/>
            <person name="Bottomley S.P."/>
            <person name="Whittington R.J."/>
            <person name="Adler B."/>
            <person name="Songer J.G."/>
            <person name="Rood J.I."/>
            <person name="Paulsen I.T."/>
        </authorList>
    </citation>
    <scope>NUCLEOTIDE SEQUENCE [LARGE SCALE GENOMIC DNA]</scope>
    <source>
        <strain evidence="10 11">VCS1703A</strain>
    </source>
</reference>
<keyword evidence="11" id="KW-1185">Reference proteome</keyword>
<sequence length="328" mass="35914">MHSATAFAPANIALAKYWGKRDAQLNLPTNGSLSISLAHLGTTTTISAGERDQLYCDHRLLPPDTAFVQKVWHFIDFCQPKRPPLVIHTQNNIPTAAGLASSASGFAALTLALNDFFQWSLSREQLSQIARRGSGSACRSLWQGFVYWQKGEKADGSDCYARPIASDWQDLRLGIITIDAAAKKISSRQAMNHTAASSPLFSSWTQAAEADLKVIYQAVLDRDFLTLAQTAEANALMMHASLLAARPAIFYWQPQTLAMLQCIWQARAEGLAVYATLDAGANVKLLYRAQDEAEIASMFPQAQLINPFQTVTSSARHTGEDAQKPSLK</sequence>
<keyword evidence="5" id="KW-0067">ATP-binding</keyword>
<dbReference type="InterPro" id="IPR005935">
    <property type="entry name" value="Mev_decarb"/>
</dbReference>
<dbReference type="HOGENOM" id="CLU_040369_0_0_6"/>
<dbReference type="SUPFAM" id="SSF54211">
    <property type="entry name" value="Ribosomal protein S5 domain 2-like"/>
    <property type="match status" value="1"/>
</dbReference>
<evidence type="ECO:0000256" key="2">
    <source>
        <dbReference type="ARBA" id="ARBA00012296"/>
    </source>
</evidence>
<keyword evidence="7 10" id="KW-0456">Lyase</keyword>
<protein>
    <recommendedName>
        <fullName evidence="2">diphosphomevalonate decarboxylase</fullName>
        <ecNumber evidence="2">4.1.1.33</ecNumber>
    </recommendedName>
</protein>
<dbReference type="GO" id="GO:0004163">
    <property type="term" value="F:diphosphomevalonate decarboxylase activity"/>
    <property type="evidence" value="ECO:0007669"/>
    <property type="project" value="UniProtKB-EC"/>
</dbReference>
<dbReference type="InterPro" id="IPR041431">
    <property type="entry name" value="Mvd1_C"/>
</dbReference>
<dbReference type="PANTHER" id="PTHR10977">
    <property type="entry name" value="DIPHOSPHOMEVALONATE DECARBOXYLASE"/>
    <property type="match status" value="1"/>
</dbReference>
<dbReference type="PIRSF" id="PIRSF015950">
    <property type="entry name" value="Mev_P_decrbx"/>
    <property type="match status" value="1"/>
</dbReference>
<evidence type="ECO:0000313" key="10">
    <source>
        <dbReference type="EMBL" id="ABQ14154.1"/>
    </source>
</evidence>
<evidence type="ECO:0000256" key="4">
    <source>
        <dbReference type="ARBA" id="ARBA00022741"/>
    </source>
</evidence>
<organism evidence="10 11">
    <name type="scientific">Dichelobacter nodosus (strain VCS1703A)</name>
    <dbReference type="NCBI Taxonomy" id="246195"/>
    <lineage>
        <taxon>Bacteria</taxon>
        <taxon>Pseudomonadati</taxon>
        <taxon>Pseudomonadota</taxon>
        <taxon>Gammaproteobacteria</taxon>
        <taxon>Cardiobacteriales</taxon>
        <taxon>Cardiobacteriaceae</taxon>
        <taxon>Dichelobacter</taxon>
    </lineage>
</organism>
<dbReference type="SUPFAM" id="SSF55060">
    <property type="entry name" value="GHMP Kinase, C-terminal domain"/>
    <property type="match status" value="1"/>
</dbReference>
<dbReference type="KEGG" id="dno:DNO_0504"/>
<dbReference type="InterPro" id="IPR053859">
    <property type="entry name" value="MVD-like_N"/>
</dbReference>
<dbReference type="eggNOG" id="COG3407">
    <property type="taxonomic scope" value="Bacteria"/>
</dbReference>
<feature type="domain" description="Diphosphomevalonate decarboxylase-like N-terminal" evidence="9">
    <location>
        <begin position="8"/>
        <end position="161"/>
    </location>
</feature>
<accession>A5EVP2</accession>
<dbReference type="GO" id="GO:0019287">
    <property type="term" value="P:isopentenyl diphosphate biosynthetic process, mevalonate pathway"/>
    <property type="evidence" value="ECO:0007669"/>
    <property type="project" value="InterPro"/>
</dbReference>
<keyword evidence="6" id="KW-0443">Lipid metabolism</keyword>
<dbReference type="Pfam" id="PF18376">
    <property type="entry name" value="MDD_C"/>
    <property type="match status" value="1"/>
</dbReference>
<dbReference type="InterPro" id="IPR036554">
    <property type="entry name" value="GHMP_kinase_C_sf"/>
</dbReference>
<dbReference type="EC" id="4.1.1.33" evidence="2"/>
<feature type="domain" description="Mvd1 C-terminal" evidence="8">
    <location>
        <begin position="175"/>
        <end position="302"/>
    </location>
</feature>
<dbReference type="InterPro" id="IPR014721">
    <property type="entry name" value="Ribsml_uS5_D2-typ_fold_subgr"/>
</dbReference>
<evidence type="ECO:0000256" key="7">
    <source>
        <dbReference type="ARBA" id="ARBA00023239"/>
    </source>
</evidence>
<dbReference type="Gene3D" id="3.30.230.10">
    <property type="match status" value="1"/>
</dbReference>
<dbReference type="OrthoDB" id="5498344at2"/>
<evidence type="ECO:0000256" key="3">
    <source>
        <dbReference type="ARBA" id="ARBA00022516"/>
    </source>
</evidence>
<evidence type="ECO:0000313" key="11">
    <source>
        <dbReference type="Proteomes" id="UP000000248"/>
    </source>
</evidence>
<dbReference type="RefSeq" id="WP_012030840.1">
    <property type="nucleotide sequence ID" value="NC_009446.1"/>
</dbReference>
<evidence type="ECO:0000259" key="9">
    <source>
        <dbReference type="Pfam" id="PF22700"/>
    </source>
</evidence>
<dbReference type="NCBIfam" id="TIGR01240">
    <property type="entry name" value="mevDPdecarb"/>
    <property type="match status" value="1"/>
</dbReference>
<evidence type="ECO:0000256" key="5">
    <source>
        <dbReference type="ARBA" id="ARBA00022840"/>
    </source>
</evidence>
<dbReference type="InterPro" id="IPR020568">
    <property type="entry name" value="Ribosomal_Su5_D2-typ_SF"/>
</dbReference>
<dbReference type="Gene3D" id="3.30.70.890">
    <property type="entry name" value="GHMP kinase, C-terminal domain"/>
    <property type="match status" value="1"/>
</dbReference>
<comment type="similarity">
    <text evidence="1">Belongs to the diphosphomevalonate decarboxylase family.</text>
</comment>
<dbReference type="InterPro" id="IPR029765">
    <property type="entry name" value="Mev_diP_decarb"/>
</dbReference>
<dbReference type="GO" id="GO:0005524">
    <property type="term" value="F:ATP binding"/>
    <property type="evidence" value="ECO:0007669"/>
    <property type="project" value="UniProtKB-KW"/>
</dbReference>
<proteinExistence type="inferred from homology"/>
<dbReference type="EMBL" id="CP000513">
    <property type="protein sequence ID" value="ABQ14154.1"/>
    <property type="molecule type" value="Genomic_DNA"/>
</dbReference>
<dbReference type="PANTHER" id="PTHR10977:SF3">
    <property type="entry name" value="DIPHOSPHOMEVALONATE DECARBOXYLASE"/>
    <property type="match status" value="1"/>
</dbReference>
<keyword evidence="3" id="KW-0444">Lipid biosynthesis</keyword>
<dbReference type="AlphaFoldDB" id="A5EVP2"/>
<dbReference type="Pfam" id="PF22700">
    <property type="entry name" value="MVD-like_N"/>
    <property type="match status" value="1"/>
</dbReference>
<dbReference type="STRING" id="246195.DNO_0504"/>
<gene>
    <name evidence="10" type="primary">mvaD</name>
    <name evidence="10" type="ordered locus">DNO_0504</name>
</gene>
<evidence type="ECO:0000256" key="1">
    <source>
        <dbReference type="ARBA" id="ARBA00008831"/>
    </source>
</evidence>
<evidence type="ECO:0000256" key="6">
    <source>
        <dbReference type="ARBA" id="ARBA00023098"/>
    </source>
</evidence>
<keyword evidence="4" id="KW-0547">Nucleotide-binding</keyword>
<dbReference type="GO" id="GO:0005829">
    <property type="term" value="C:cytosol"/>
    <property type="evidence" value="ECO:0007669"/>
    <property type="project" value="InterPro"/>
</dbReference>
<dbReference type="Proteomes" id="UP000000248">
    <property type="component" value="Chromosome"/>
</dbReference>
<name>A5EVP2_DICNV</name>